<dbReference type="Gene3D" id="2.40.160.90">
    <property type="match status" value="1"/>
</dbReference>
<dbReference type="InterPro" id="IPR011250">
    <property type="entry name" value="OMP/PagP_B-barrel"/>
</dbReference>
<gene>
    <name evidence="4" type="ORF">DES31_1922</name>
</gene>
<dbReference type="OrthoDB" id="5688196at2"/>
<dbReference type="EMBL" id="RBJC01000012">
    <property type="protein sequence ID" value="RKR70478.1"/>
    <property type="molecule type" value="Genomic_DNA"/>
</dbReference>
<evidence type="ECO:0000313" key="5">
    <source>
        <dbReference type="Proteomes" id="UP000280099"/>
    </source>
</evidence>
<proteinExistence type="predicted"/>
<dbReference type="RefSeq" id="WP_121124353.1">
    <property type="nucleotide sequence ID" value="NZ_CP016604.1"/>
</dbReference>
<dbReference type="Proteomes" id="UP000280099">
    <property type="component" value="Unassembled WGS sequence"/>
</dbReference>
<dbReference type="PROSITE" id="PS51257">
    <property type="entry name" value="PROKAR_LIPOPROTEIN"/>
    <property type="match status" value="1"/>
</dbReference>
<comment type="caution">
    <text evidence="4">The sequence shown here is derived from an EMBL/GenBank/DDBJ whole genome shotgun (WGS) entry which is preliminary data.</text>
</comment>
<evidence type="ECO:0000259" key="3">
    <source>
        <dbReference type="Pfam" id="PF08794"/>
    </source>
</evidence>
<protein>
    <recommendedName>
        <fullName evidence="3">Factor H binding protein-like C-terminal domain-containing protein</fullName>
    </recommendedName>
</protein>
<feature type="region of interest" description="Disordered" evidence="1">
    <location>
        <begin position="21"/>
        <end position="95"/>
    </location>
</feature>
<dbReference type="AlphaFoldDB" id="A0A420XEB2"/>
<organism evidence="4 5">
    <name type="scientific">Otariodibacter oris</name>
    <dbReference type="NCBI Taxonomy" id="1032623"/>
    <lineage>
        <taxon>Bacteria</taxon>
        <taxon>Pseudomonadati</taxon>
        <taxon>Pseudomonadota</taxon>
        <taxon>Gammaproteobacteria</taxon>
        <taxon>Pasteurellales</taxon>
        <taxon>Pasteurellaceae</taxon>
        <taxon>Otariodibacter</taxon>
    </lineage>
</organism>
<feature type="domain" description="Factor H binding protein-like C-terminal" evidence="3">
    <location>
        <begin position="218"/>
        <end position="332"/>
    </location>
</feature>
<feature type="chain" id="PRO_5019341833" description="Factor H binding protein-like C-terminal domain-containing protein" evidence="2">
    <location>
        <begin position="19"/>
        <end position="362"/>
    </location>
</feature>
<evidence type="ECO:0000313" key="4">
    <source>
        <dbReference type="EMBL" id="RKR70478.1"/>
    </source>
</evidence>
<feature type="compositionally biased region" description="Low complexity" evidence="1">
    <location>
        <begin position="67"/>
        <end position="92"/>
    </location>
</feature>
<dbReference type="Pfam" id="PF08794">
    <property type="entry name" value="FHBP_C"/>
    <property type="match status" value="1"/>
</dbReference>
<feature type="compositionally biased region" description="Polar residues" evidence="1">
    <location>
        <begin position="30"/>
        <end position="58"/>
    </location>
</feature>
<keyword evidence="2" id="KW-0732">Signal</keyword>
<dbReference type="SUPFAM" id="SSF56925">
    <property type="entry name" value="OMPA-like"/>
    <property type="match status" value="1"/>
</dbReference>
<name>A0A420XEB2_9PAST</name>
<feature type="signal peptide" evidence="2">
    <location>
        <begin position="1"/>
        <end position="18"/>
    </location>
</feature>
<dbReference type="InterPro" id="IPR014902">
    <property type="entry name" value="FHBP-like_C"/>
</dbReference>
<evidence type="ECO:0000256" key="1">
    <source>
        <dbReference type="SAM" id="MobiDB-lite"/>
    </source>
</evidence>
<sequence>MKNIHLSLMTMAIMGVVACGSSGGGSSGSQASDTSQVINNSTMPSDQTASKNKTTQESQPKEEKTTSDSTTVPSSSNSTSNVSTSESPNTSNKNLSKDLASRFQKEKFIDTPYTLWKSSDEIPTSNTEFIVLNQDFGREHIPLELFPRYKLVQEETLEHYTYEGQSYESHGFLRVYNQLYSGVSGFAEYEEHIIGEEKNENSPENNYEILNISGINTKQLPTSGIFRYTGVAFDMKDEGMLDYSVDFSTKLGSGSISGLTDYGKITLSEGKIDNIRDTVYENDPAYIDGYRFSGSELGIKANARSEKNVDDDVVSSYSLLFFGPNAEEITGFVESDLHQTPNSSYPEEELKDSFIGFGGTKQ</sequence>
<keyword evidence="5" id="KW-1185">Reference proteome</keyword>
<accession>A0A420XEB2</accession>
<reference evidence="4 5" key="1">
    <citation type="submission" date="2018-10" db="EMBL/GenBank/DDBJ databases">
        <title>Genomic Encyclopedia of Type Strains, Phase IV (KMG-IV): sequencing the most valuable type-strain genomes for metagenomic binning, comparative biology and taxonomic classification.</title>
        <authorList>
            <person name="Goeker M."/>
        </authorList>
    </citation>
    <scope>NUCLEOTIDE SEQUENCE [LARGE SCALE GENOMIC DNA]</scope>
    <source>
        <strain evidence="4 5">DSM 23800</strain>
    </source>
</reference>
<evidence type="ECO:0000256" key="2">
    <source>
        <dbReference type="SAM" id="SignalP"/>
    </source>
</evidence>